<dbReference type="InterPro" id="IPR011992">
    <property type="entry name" value="EF-hand-dom_pair"/>
</dbReference>
<dbReference type="GO" id="GO:0010634">
    <property type="term" value="P:positive regulation of epithelial cell migration"/>
    <property type="evidence" value="ECO:0007669"/>
    <property type="project" value="TreeGrafter"/>
</dbReference>
<dbReference type="GO" id="GO:0032587">
    <property type="term" value="C:ruffle membrane"/>
    <property type="evidence" value="ECO:0007669"/>
    <property type="project" value="TreeGrafter"/>
</dbReference>
<evidence type="ECO:0000256" key="8">
    <source>
        <dbReference type="ARBA" id="ARBA00022963"/>
    </source>
</evidence>
<feature type="domain" description="PH" evidence="18">
    <location>
        <begin position="940"/>
        <end position="978"/>
    </location>
</feature>
<keyword evidence="20" id="KW-1185">Reference proteome</keyword>
<dbReference type="GO" id="GO:0046488">
    <property type="term" value="P:phosphatidylinositol metabolic process"/>
    <property type="evidence" value="ECO:0007669"/>
    <property type="project" value="TreeGrafter"/>
</dbReference>
<dbReference type="Pfam" id="PF00387">
    <property type="entry name" value="PI-PLC-Y"/>
    <property type="match status" value="1"/>
</dbReference>
<name>A0A915D160_9BILA</name>
<dbReference type="CDD" id="cd00275">
    <property type="entry name" value="C2_PLC_like"/>
    <property type="match status" value="1"/>
</dbReference>
<dbReference type="InterPro" id="IPR057061">
    <property type="entry name" value="PLCG_EF-hand_2"/>
</dbReference>
<evidence type="ECO:0000256" key="12">
    <source>
        <dbReference type="PROSITE-ProRule" id="PRU00191"/>
    </source>
</evidence>
<dbReference type="GO" id="GO:0048015">
    <property type="term" value="P:phosphatidylinositol-mediated signaling"/>
    <property type="evidence" value="ECO:0007669"/>
    <property type="project" value="TreeGrafter"/>
</dbReference>
<dbReference type="CDD" id="cd10341">
    <property type="entry name" value="SH2_N-SH2_PLC_gamma_like"/>
    <property type="match status" value="1"/>
</dbReference>
<feature type="domain" description="SH2" evidence="16">
    <location>
        <begin position="738"/>
        <end position="827"/>
    </location>
</feature>
<evidence type="ECO:0000256" key="13">
    <source>
        <dbReference type="PROSITE-ProRule" id="PRU00192"/>
    </source>
</evidence>
<dbReference type="PRINTS" id="PR00390">
    <property type="entry name" value="PHPHLIPASEC"/>
</dbReference>
<dbReference type="InterPro" id="IPR001452">
    <property type="entry name" value="SH3_domain"/>
</dbReference>
<evidence type="ECO:0000256" key="15">
    <source>
        <dbReference type="SAM" id="MobiDB-lite"/>
    </source>
</evidence>
<feature type="region of interest" description="Disordered" evidence="15">
    <location>
        <begin position="1"/>
        <end position="59"/>
    </location>
</feature>
<evidence type="ECO:0000259" key="19">
    <source>
        <dbReference type="PROSITE" id="PS50008"/>
    </source>
</evidence>
<dbReference type="InterPro" id="IPR017946">
    <property type="entry name" value="PLC-like_Pdiesterase_TIM-brl"/>
</dbReference>
<dbReference type="Proteomes" id="UP000887574">
    <property type="component" value="Unplaced"/>
</dbReference>
<dbReference type="Gene3D" id="2.30.30.40">
    <property type="entry name" value="SH3 Domains"/>
    <property type="match status" value="1"/>
</dbReference>
<dbReference type="SMART" id="SM00148">
    <property type="entry name" value="PLCXc"/>
    <property type="match status" value="1"/>
</dbReference>
<dbReference type="InterPro" id="IPR001711">
    <property type="entry name" value="PLipase_C_Pinositol-sp_Y"/>
</dbReference>
<keyword evidence="7" id="KW-0106">Calcium</keyword>
<dbReference type="Pfam" id="PF00017">
    <property type="entry name" value="SH2"/>
    <property type="match status" value="2"/>
</dbReference>
<feature type="compositionally biased region" description="Low complexity" evidence="15">
    <location>
        <begin position="37"/>
        <end position="54"/>
    </location>
</feature>
<evidence type="ECO:0000256" key="6">
    <source>
        <dbReference type="ARBA" id="ARBA00022801"/>
    </source>
</evidence>
<keyword evidence="4 13" id="KW-0728">SH3 domain</keyword>
<evidence type="ECO:0000313" key="20">
    <source>
        <dbReference type="Proteomes" id="UP000887574"/>
    </source>
</evidence>
<dbReference type="PROSITE" id="PS50008">
    <property type="entry name" value="PIPLC_Y_DOMAIN"/>
    <property type="match status" value="1"/>
</dbReference>
<feature type="compositionally biased region" description="Polar residues" evidence="15">
    <location>
        <begin position="1"/>
        <end position="24"/>
    </location>
</feature>
<keyword evidence="11" id="KW-0807">Transducer</keyword>
<feature type="domain" description="PI-PLC Y-box" evidence="19">
    <location>
        <begin position="1000"/>
        <end position="1113"/>
    </location>
</feature>
<keyword evidence="10 14" id="KW-0443">Lipid metabolism</keyword>
<dbReference type="Pfam" id="PF23329">
    <property type="entry name" value="EF_HAND_1_PLCG"/>
    <property type="match status" value="1"/>
</dbReference>
<evidence type="ECO:0000256" key="11">
    <source>
        <dbReference type="ARBA" id="ARBA00023224"/>
    </source>
</evidence>
<dbReference type="Gene3D" id="3.30.505.10">
    <property type="entry name" value="SH2 domain"/>
    <property type="match status" value="2"/>
</dbReference>
<dbReference type="SUPFAM" id="SSF50044">
    <property type="entry name" value="SH3-domain"/>
    <property type="match status" value="1"/>
</dbReference>
<feature type="domain" description="SH2" evidence="16">
    <location>
        <begin position="628"/>
        <end position="727"/>
    </location>
</feature>
<dbReference type="WBParaSite" id="jg14362">
    <property type="protein sequence ID" value="jg14362"/>
    <property type="gene ID" value="jg14362"/>
</dbReference>
<dbReference type="GO" id="GO:0016042">
    <property type="term" value="P:lipid catabolic process"/>
    <property type="evidence" value="ECO:0007669"/>
    <property type="project" value="UniProtKB-KW"/>
</dbReference>
<dbReference type="Gene3D" id="1.10.238.10">
    <property type="entry name" value="EF-hand"/>
    <property type="match status" value="1"/>
</dbReference>
<evidence type="ECO:0000256" key="3">
    <source>
        <dbReference type="ARBA" id="ARBA00012368"/>
    </source>
</evidence>
<evidence type="ECO:0000256" key="1">
    <source>
        <dbReference type="ARBA" id="ARBA00001195"/>
    </source>
</evidence>
<dbReference type="GO" id="GO:0051209">
    <property type="term" value="P:release of sequestered calcium ion into cytosol"/>
    <property type="evidence" value="ECO:0007669"/>
    <property type="project" value="TreeGrafter"/>
</dbReference>
<dbReference type="PROSITE" id="PS50002">
    <property type="entry name" value="SH3"/>
    <property type="match status" value="1"/>
</dbReference>
<dbReference type="SUPFAM" id="SSF51695">
    <property type="entry name" value="PLC-like phosphodiesterases"/>
    <property type="match status" value="1"/>
</dbReference>
<feature type="region of interest" description="Disordered" evidence="15">
    <location>
        <begin position="1338"/>
        <end position="1368"/>
    </location>
</feature>
<evidence type="ECO:0000256" key="7">
    <source>
        <dbReference type="ARBA" id="ARBA00022837"/>
    </source>
</evidence>
<dbReference type="PROSITE" id="PS50001">
    <property type="entry name" value="SH2"/>
    <property type="match status" value="2"/>
</dbReference>
<keyword evidence="9 12" id="KW-0727">SH2 domain</keyword>
<evidence type="ECO:0000256" key="5">
    <source>
        <dbReference type="ARBA" id="ARBA00022737"/>
    </source>
</evidence>
<feature type="domain" description="SH3" evidence="17">
    <location>
        <begin position="855"/>
        <end position="913"/>
    </location>
</feature>
<evidence type="ECO:0000256" key="4">
    <source>
        <dbReference type="ARBA" id="ARBA00022443"/>
    </source>
</evidence>
<dbReference type="InterPro" id="IPR000008">
    <property type="entry name" value="C2_dom"/>
</dbReference>
<comment type="catalytic activity">
    <reaction evidence="1 14">
        <text>a 1,2-diacyl-sn-glycero-3-phospho-(1D-myo-inositol-4,5-bisphosphate) + H2O = 1D-myo-inositol 1,4,5-trisphosphate + a 1,2-diacyl-sn-glycerol + H(+)</text>
        <dbReference type="Rhea" id="RHEA:33179"/>
        <dbReference type="ChEBI" id="CHEBI:15377"/>
        <dbReference type="ChEBI" id="CHEBI:15378"/>
        <dbReference type="ChEBI" id="CHEBI:17815"/>
        <dbReference type="ChEBI" id="CHEBI:58456"/>
        <dbReference type="ChEBI" id="CHEBI:203600"/>
        <dbReference type="EC" id="3.1.4.11"/>
    </reaction>
</comment>
<dbReference type="PANTHER" id="PTHR10336:SF159">
    <property type="entry name" value="1-PHOSPHATIDYLINOSITOL 4,5-BISPHOSPHATE PHOSPHODIESTERASE GAMMA"/>
    <property type="match status" value="1"/>
</dbReference>
<dbReference type="Gene3D" id="2.60.40.150">
    <property type="entry name" value="C2 domain"/>
    <property type="match status" value="1"/>
</dbReference>
<dbReference type="Pfam" id="PF23583">
    <property type="entry name" value="EF_HAND_2_PLCG"/>
    <property type="match status" value="1"/>
</dbReference>
<dbReference type="InterPro" id="IPR001849">
    <property type="entry name" value="PH_domain"/>
</dbReference>
<evidence type="ECO:0000313" key="21">
    <source>
        <dbReference type="WBParaSite" id="jg14362"/>
    </source>
</evidence>
<evidence type="ECO:0000259" key="18">
    <source>
        <dbReference type="PROSITE" id="PS50003"/>
    </source>
</evidence>
<dbReference type="GO" id="GO:0004435">
    <property type="term" value="F:phosphatidylinositol-4,5-bisphosphate phospholipase C activity"/>
    <property type="evidence" value="ECO:0007669"/>
    <property type="project" value="UniProtKB-EC"/>
</dbReference>
<dbReference type="SUPFAM" id="SSF49562">
    <property type="entry name" value="C2 domain (Calcium/lipid-binding domain, CaLB)"/>
    <property type="match status" value="1"/>
</dbReference>
<evidence type="ECO:0000256" key="2">
    <source>
        <dbReference type="ARBA" id="ARBA00001913"/>
    </source>
</evidence>
<comment type="cofactor">
    <cofactor evidence="2">
        <name>Ca(2+)</name>
        <dbReference type="ChEBI" id="CHEBI:29108"/>
    </cofactor>
</comment>
<keyword evidence="6 14" id="KW-0378">Hydrolase</keyword>
<accession>A0A915D160</accession>
<reference evidence="21" key="1">
    <citation type="submission" date="2022-11" db="UniProtKB">
        <authorList>
            <consortium name="WormBaseParasite"/>
        </authorList>
    </citation>
    <scope>IDENTIFICATION</scope>
</reference>
<dbReference type="InterPro" id="IPR035892">
    <property type="entry name" value="C2_domain_sf"/>
</dbReference>
<dbReference type="InterPro" id="IPR036860">
    <property type="entry name" value="SH2_dom_sf"/>
</dbReference>
<dbReference type="EC" id="3.1.4.11" evidence="3 14"/>
<evidence type="ECO:0000256" key="10">
    <source>
        <dbReference type="ARBA" id="ARBA00023098"/>
    </source>
</evidence>
<dbReference type="FunFam" id="3.20.20.190:FF:000084">
    <property type="match status" value="1"/>
</dbReference>
<dbReference type="InterPro" id="IPR036028">
    <property type="entry name" value="SH3-like_dom_sf"/>
</dbReference>
<dbReference type="InterPro" id="IPR000980">
    <property type="entry name" value="SH2"/>
</dbReference>
<organism evidence="20 21">
    <name type="scientific">Ditylenchus dipsaci</name>
    <dbReference type="NCBI Taxonomy" id="166011"/>
    <lineage>
        <taxon>Eukaryota</taxon>
        <taxon>Metazoa</taxon>
        <taxon>Ecdysozoa</taxon>
        <taxon>Nematoda</taxon>
        <taxon>Chromadorea</taxon>
        <taxon>Rhabditida</taxon>
        <taxon>Tylenchina</taxon>
        <taxon>Tylenchomorpha</taxon>
        <taxon>Sphaerularioidea</taxon>
        <taxon>Anguinidae</taxon>
        <taxon>Anguininae</taxon>
        <taxon>Ditylenchus</taxon>
    </lineage>
</organism>
<feature type="compositionally biased region" description="Low complexity" evidence="15">
    <location>
        <begin position="1343"/>
        <end position="1361"/>
    </location>
</feature>
<dbReference type="Pfam" id="PF00388">
    <property type="entry name" value="PI-PLC-X"/>
    <property type="match status" value="1"/>
</dbReference>
<dbReference type="Pfam" id="PF00168">
    <property type="entry name" value="C2"/>
    <property type="match status" value="1"/>
</dbReference>
<dbReference type="SMART" id="SM00326">
    <property type="entry name" value="SH3"/>
    <property type="match status" value="1"/>
</dbReference>
<dbReference type="SUPFAM" id="SSF47473">
    <property type="entry name" value="EF-hand"/>
    <property type="match status" value="1"/>
</dbReference>
<dbReference type="PROSITE" id="PS50003">
    <property type="entry name" value="PH_DOMAIN"/>
    <property type="match status" value="1"/>
</dbReference>
<dbReference type="FunFam" id="3.20.20.190:FF:000062">
    <property type="entry name" value="1-phosphatidylinositol 4,5-bisphosphate phosphodiesterase gamma"/>
    <property type="match status" value="1"/>
</dbReference>
<proteinExistence type="predicted"/>
<dbReference type="PROSITE" id="PS50007">
    <property type="entry name" value="PIPLC_X_DOMAIN"/>
    <property type="match status" value="1"/>
</dbReference>
<evidence type="ECO:0000259" key="16">
    <source>
        <dbReference type="PROSITE" id="PS50001"/>
    </source>
</evidence>
<evidence type="ECO:0000259" key="17">
    <source>
        <dbReference type="PROSITE" id="PS50002"/>
    </source>
</evidence>
<evidence type="ECO:0000256" key="9">
    <source>
        <dbReference type="ARBA" id="ARBA00022999"/>
    </source>
</evidence>
<dbReference type="InterPro" id="IPR000909">
    <property type="entry name" value="PLipase_C_PInositol-sp_X_dom"/>
</dbReference>
<dbReference type="PRINTS" id="PR00401">
    <property type="entry name" value="SH2DOMAIN"/>
</dbReference>
<keyword evidence="8 14" id="KW-0442">Lipid degradation</keyword>
<dbReference type="SMART" id="SM00149">
    <property type="entry name" value="PLCYc"/>
    <property type="match status" value="1"/>
</dbReference>
<dbReference type="InterPro" id="IPR035024">
    <property type="entry name" value="PLC-gamma_N-SH2"/>
</dbReference>
<keyword evidence="5" id="KW-0677">Repeat</keyword>
<dbReference type="SUPFAM" id="SSF55550">
    <property type="entry name" value="SH2 domain"/>
    <property type="match status" value="2"/>
</dbReference>
<dbReference type="FunFam" id="3.30.505.10:FF:000011">
    <property type="entry name" value="1-phosphatidylinositol 4,5-bisphosphate phosphodiesterase gamma"/>
    <property type="match status" value="1"/>
</dbReference>
<evidence type="ECO:0000256" key="14">
    <source>
        <dbReference type="RuleBase" id="RU361133"/>
    </source>
</evidence>
<dbReference type="SMART" id="SM00252">
    <property type="entry name" value="SH2"/>
    <property type="match status" value="2"/>
</dbReference>
<dbReference type="Gene3D" id="3.20.20.190">
    <property type="entry name" value="Phosphatidylinositol (PI) phosphodiesterase"/>
    <property type="match status" value="2"/>
</dbReference>
<protein>
    <recommendedName>
        <fullName evidence="3 14">Phosphoinositide phospholipase C</fullName>
        <ecNumber evidence="3 14">3.1.4.11</ecNumber>
    </recommendedName>
</protein>
<dbReference type="PANTHER" id="PTHR10336">
    <property type="entry name" value="PHOSPHOINOSITIDE-SPECIFIC PHOSPHOLIPASE C FAMILY PROTEIN"/>
    <property type="match status" value="1"/>
</dbReference>
<dbReference type="InterPro" id="IPR001192">
    <property type="entry name" value="PI-PLC_fam"/>
</dbReference>
<dbReference type="Pfam" id="PF07653">
    <property type="entry name" value="SH3_2"/>
    <property type="match status" value="1"/>
</dbReference>
<sequence>MRPSSSGSKYNVSPTRGSHSNVPSAQARRGIFAMSNNSGSIVGSPTSSSPSNSLRRSHNRHVVVGEMDIEKILNAMEKGHKVCRILLLKKWDTSFKKLSFNRDTRQISLSKFVETNARSPSSVSALPPATPLKTLDLRLVKDIQTLDFKLNTIKITDKWKKDKELQTFNSDKILVVSYGSTFVLNNWILMFDASETCKLWWQALHYLRLELEDVSHYLTVERWLRKQFYSILNPDTSSITIRHMKPFVQTKLQCKVQSKQLQEITEGEMGFEAFVSAHNRLLNFNAIFDAKFSEFGDENHRVNFAGFLKFINNYQGDEMGQHKEQASDFLRKYLRDVDSSRDVPEPFLTSEEFVDYLFSPENSLFNPVCRKVVQDMNQPLTHYWIASSHNTYLTGDQLKSESSLEAYSRALMMGCRCIELDCWDGQKKGINEPLEIVVYHGYTMTTKLNLRDVLHTIKHYAFLTSDYPVILSIEDNCSVPAQRQMALDIKEIIGDLLLTQPVSRDEWHLPSPAALKKKIILKHKKLQLESDVIVSQSVEDDQEMDILSRECAKKGVLYLRDNTKHVWTKHVFVLFMDRLCYILDPVETNDLFSKDDTVSQMGDEDAGEEPGYSGFGVRAEEMHVTEEWFHGKLGRDAAKSRLLEHKEKGNGVFLVRESTTFIGDFTLTFLHAGSVHHCRIKTSMSGGDKKYYFLDTHKRDTLYELISYYTKNSLDTPSFKAYLLIPCPQPQPHLNQPWFLDKADKQRAEELLSTVREDGAFLIRYSSSDQNVFVLSLRVDGEFWHYRLKRDGRIFVVNQTVFENLNQVVDFYSSREFVRGIYLKFPVNEKNVGQYASNELNASGPGCYMELKDLDKEVEVVAIKSFAGMQNDHLSFPINAHIKVIRKEPDLWKGRFDGKVGWFPADHVQEIGNAIDSALNYETIELAGSLFEKFESDRPHSFRVTQSSTHWNVQEYIVAAESREEMDDWLSTMHSLTRTVNDKIHLLRTKEKQLRIASELSSLVVYCQAVPFNAEFALQDPRMSFFEMCSFSESKHDKLLEKGLVLFNSRQLSRVYPQASRLTSTNFNPIPMWNSGCHMVALNYQTGDKAMQFNEGKFSGNGRCGYVLKPAYLMDETFRPEQPLSLSNCPPSKTSLPILSATSVDGSSSTPVLSASGSNSPTGNNFPINLTLQVISGRHLSRKDHNKGICSPFVEDKYCYLKWPQPNVDDTFVFNIFRPEVALLRFSVEDGDFVGPKADPFIGQAVFPLDCIRNGFRSIPLLNQFSEPLELSALMVHVEIRALSSTTQSIVPRHRSPSSVLCSSPNMMIFESAAAFSGFTPSNSMSDMPIRDPHIHLQAGRLQSSGSSNGGEQNSSSDGQSKGAPRGV</sequence>
<dbReference type="InterPro" id="IPR056586">
    <property type="entry name" value="EF-hand_PLCG1"/>
</dbReference>